<feature type="region of interest" description="Disordered" evidence="8">
    <location>
        <begin position="1"/>
        <end position="37"/>
    </location>
</feature>
<dbReference type="SUPFAM" id="SSF81345">
    <property type="entry name" value="ABC transporter involved in vitamin B12 uptake, BtuC"/>
    <property type="match status" value="1"/>
</dbReference>
<comment type="subcellular location">
    <subcellularLocation>
        <location evidence="1">Cell membrane</location>
        <topology evidence="1">Multi-pass membrane protein</topology>
    </subcellularLocation>
</comment>
<keyword evidence="3" id="KW-0813">Transport</keyword>
<feature type="region of interest" description="Disordered" evidence="8">
    <location>
        <begin position="52"/>
        <end position="74"/>
    </location>
</feature>
<dbReference type="AlphaFoldDB" id="A0A1R0FAB7"/>
<keyword evidence="7 9" id="KW-0472">Membrane</keyword>
<comment type="similarity">
    <text evidence="2">Belongs to the binding-protein-dependent transport system permease family. FecCD subfamily.</text>
</comment>
<evidence type="ECO:0000256" key="3">
    <source>
        <dbReference type="ARBA" id="ARBA00022448"/>
    </source>
</evidence>
<feature type="compositionally biased region" description="Polar residues" evidence="8">
    <location>
        <begin position="21"/>
        <end position="32"/>
    </location>
</feature>
<feature type="transmembrane region" description="Helical" evidence="9">
    <location>
        <begin position="197"/>
        <end position="216"/>
    </location>
</feature>
<dbReference type="InterPro" id="IPR037294">
    <property type="entry name" value="ABC_BtuC-like"/>
</dbReference>
<accession>A0A1R0FAB7</accession>
<organism evidence="10 11">
    <name type="scientific">Bartonella apis</name>
    <dbReference type="NCBI Taxonomy" id="1686310"/>
    <lineage>
        <taxon>Bacteria</taxon>
        <taxon>Pseudomonadati</taxon>
        <taxon>Pseudomonadota</taxon>
        <taxon>Alphaproteobacteria</taxon>
        <taxon>Hyphomicrobiales</taxon>
        <taxon>Bartonellaceae</taxon>
        <taxon>Bartonella</taxon>
    </lineage>
</organism>
<feature type="transmembrane region" description="Helical" evidence="9">
    <location>
        <begin position="288"/>
        <end position="309"/>
    </location>
</feature>
<comment type="caution">
    <text evidence="10">The sequence shown here is derived from an EMBL/GenBank/DDBJ whole genome shotgun (WGS) entry which is preliminary data.</text>
</comment>
<evidence type="ECO:0000256" key="5">
    <source>
        <dbReference type="ARBA" id="ARBA00022692"/>
    </source>
</evidence>
<feature type="transmembrane region" description="Helical" evidence="9">
    <location>
        <begin position="262"/>
        <end position="281"/>
    </location>
</feature>
<proteinExistence type="inferred from homology"/>
<feature type="transmembrane region" description="Helical" evidence="9">
    <location>
        <begin position="448"/>
        <end position="469"/>
    </location>
</feature>
<dbReference type="GO" id="GO:0005886">
    <property type="term" value="C:plasma membrane"/>
    <property type="evidence" value="ECO:0007669"/>
    <property type="project" value="UniProtKB-SubCell"/>
</dbReference>
<feature type="transmembrane region" description="Helical" evidence="9">
    <location>
        <begin position="165"/>
        <end position="185"/>
    </location>
</feature>
<feature type="transmembrane region" description="Helical" evidence="9">
    <location>
        <begin position="236"/>
        <end position="256"/>
    </location>
</feature>
<dbReference type="Proteomes" id="UP000187344">
    <property type="component" value="Unassembled WGS sequence"/>
</dbReference>
<name>A0A1R0FAB7_9HYPH</name>
<dbReference type="PANTHER" id="PTHR30472">
    <property type="entry name" value="FERRIC ENTEROBACTIN TRANSPORT SYSTEM PERMEASE PROTEIN"/>
    <property type="match status" value="1"/>
</dbReference>
<feature type="compositionally biased region" description="Basic and acidic residues" evidence="8">
    <location>
        <begin position="1"/>
        <end position="17"/>
    </location>
</feature>
<keyword evidence="11" id="KW-1185">Reference proteome</keyword>
<evidence type="ECO:0000313" key="11">
    <source>
        <dbReference type="Proteomes" id="UP000187344"/>
    </source>
</evidence>
<evidence type="ECO:0000256" key="2">
    <source>
        <dbReference type="ARBA" id="ARBA00007935"/>
    </source>
</evidence>
<sequence length="474" mass="51513">MARRTPDNKKPALKGEKPQNAAGNSVTETSTVEPRIATAGLLETDKIETAIGENNFTKTEIIETDASAPDSQKNDIGKADIVEAEIDEKDIGEAGIGEAGFDEVKIPAKKTDKDLGKETSRENAAVQSGFISTKEADSFNTAITGTGAARLSISKTGHSRKIRSTLPLLIGLGVVAAIFIALYLSWNMSVVIWPFRLGKLVSLILIAYTIAVSTVLFQTVSNNRILTPSIMGFDQLYILIQTVVVYFVGSTVIYGVSDEVRFIVVALILTLFSTSLFTWLFSGTIKGLHMTLLIGVVFGGLFFSLRMLLQLQLNPDEAVNLTDVMFANFNRFNTNLIGIAVIIVVIVSLIGWRMRYLFDVLALGRDMAINLGVDYKQAVTRILVLVSIMVAVSTALVGPVTFFGLLVASLAYQFTPTAKHMSVLPVAILLSIIFLVGGQFILEQLFNMASRLSFIIEFVGGIVFLTLLIKGKLR</sequence>
<dbReference type="Pfam" id="PF01032">
    <property type="entry name" value="FecCD"/>
    <property type="match status" value="1"/>
</dbReference>
<dbReference type="InterPro" id="IPR000522">
    <property type="entry name" value="ABC_transptr_permease_BtuC"/>
</dbReference>
<keyword evidence="6 9" id="KW-1133">Transmembrane helix</keyword>
<dbReference type="Gene3D" id="1.10.3470.10">
    <property type="entry name" value="ABC transporter involved in vitamin B12 uptake, BtuC"/>
    <property type="match status" value="1"/>
</dbReference>
<evidence type="ECO:0000256" key="1">
    <source>
        <dbReference type="ARBA" id="ARBA00004651"/>
    </source>
</evidence>
<feature type="transmembrane region" description="Helical" evidence="9">
    <location>
        <begin position="385"/>
        <end position="411"/>
    </location>
</feature>
<evidence type="ECO:0000256" key="7">
    <source>
        <dbReference type="ARBA" id="ARBA00023136"/>
    </source>
</evidence>
<dbReference type="PANTHER" id="PTHR30472:SF19">
    <property type="entry name" value="PETROBACTIN IMPORT SYSTEM PERMEASE PROTEIN YCLO"/>
    <property type="match status" value="1"/>
</dbReference>
<evidence type="ECO:0000313" key="10">
    <source>
        <dbReference type="EMBL" id="OLY43839.1"/>
    </source>
</evidence>
<dbReference type="GO" id="GO:0022857">
    <property type="term" value="F:transmembrane transporter activity"/>
    <property type="evidence" value="ECO:0007669"/>
    <property type="project" value="InterPro"/>
</dbReference>
<feature type="transmembrane region" description="Helical" evidence="9">
    <location>
        <begin position="423"/>
        <end position="442"/>
    </location>
</feature>
<evidence type="ECO:0000256" key="8">
    <source>
        <dbReference type="SAM" id="MobiDB-lite"/>
    </source>
</evidence>
<dbReference type="GO" id="GO:0033214">
    <property type="term" value="P:siderophore-iron import into cell"/>
    <property type="evidence" value="ECO:0007669"/>
    <property type="project" value="TreeGrafter"/>
</dbReference>
<keyword evidence="5 9" id="KW-0812">Transmembrane</keyword>
<dbReference type="CDD" id="cd06550">
    <property type="entry name" value="TM_ABC_iron-siderophores_like"/>
    <property type="match status" value="1"/>
</dbReference>
<evidence type="ECO:0000256" key="6">
    <source>
        <dbReference type="ARBA" id="ARBA00022989"/>
    </source>
</evidence>
<protein>
    <submittedName>
        <fullName evidence="10">ABC-type enterochelin transport system, permease component</fullName>
    </submittedName>
</protein>
<gene>
    <name evidence="10" type="ORF">PEB0149_012770</name>
</gene>
<keyword evidence="4" id="KW-1003">Cell membrane</keyword>
<evidence type="ECO:0000256" key="4">
    <source>
        <dbReference type="ARBA" id="ARBA00022475"/>
    </source>
</evidence>
<dbReference type="EMBL" id="LXYT01000001">
    <property type="protein sequence ID" value="OLY43839.1"/>
    <property type="molecule type" value="Genomic_DNA"/>
</dbReference>
<feature type="transmembrane region" description="Helical" evidence="9">
    <location>
        <begin position="329"/>
        <end position="349"/>
    </location>
</feature>
<evidence type="ECO:0000256" key="9">
    <source>
        <dbReference type="SAM" id="Phobius"/>
    </source>
</evidence>
<reference evidence="10 11" key="1">
    <citation type="submission" date="2016-12" db="EMBL/GenBank/DDBJ databases">
        <title>Comparative genomics of Bartonella apis.</title>
        <authorList>
            <person name="Engel P."/>
        </authorList>
    </citation>
    <scope>NUCLEOTIDE SEQUENCE [LARGE SCALE GENOMIC DNA]</scope>
    <source>
        <strain evidence="10 11">PEB0149</strain>
    </source>
</reference>